<reference evidence="1 2" key="1">
    <citation type="submission" date="2022-11" db="EMBL/GenBank/DDBJ databases">
        <title>Genome Sequencing of Nocardia sp. ON39_IFM12276 and assembly.</title>
        <authorList>
            <person name="Shimojima M."/>
            <person name="Toyokawa M."/>
            <person name="Uesaka K."/>
        </authorList>
    </citation>
    <scope>NUCLEOTIDE SEQUENCE [LARGE SCALE GENOMIC DNA]</scope>
    <source>
        <strain evidence="1 2">IFM 12276</strain>
    </source>
</reference>
<evidence type="ECO:0000313" key="1">
    <source>
        <dbReference type="EMBL" id="BDU00976.1"/>
    </source>
</evidence>
<protein>
    <recommendedName>
        <fullName evidence="3">Amidoligase enzyme</fullName>
    </recommendedName>
</protein>
<keyword evidence="2" id="KW-1185">Reference proteome</keyword>
<proteinExistence type="predicted"/>
<dbReference type="Proteomes" id="UP001317870">
    <property type="component" value="Chromosome"/>
</dbReference>
<accession>A0ABM8D118</accession>
<evidence type="ECO:0000313" key="2">
    <source>
        <dbReference type="Proteomes" id="UP001317870"/>
    </source>
</evidence>
<dbReference type="RefSeq" id="WP_281873957.1">
    <property type="nucleotide sequence ID" value="NZ_AP026978.1"/>
</dbReference>
<organism evidence="1 2">
    <name type="scientific">Nocardia sputorum</name>
    <dbReference type="NCBI Taxonomy" id="2984338"/>
    <lineage>
        <taxon>Bacteria</taxon>
        <taxon>Bacillati</taxon>
        <taxon>Actinomycetota</taxon>
        <taxon>Actinomycetes</taxon>
        <taxon>Mycobacteriales</taxon>
        <taxon>Nocardiaceae</taxon>
        <taxon>Nocardia</taxon>
    </lineage>
</organism>
<dbReference type="EMBL" id="AP026978">
    <property type="protein sequence ID" value="BDU00976.1"/>
    <property type="molecule type" value="Genomic_DNA"/>
</dbReference>
<sequence length="408" mass="45052">MPASTLPAASCEECSSPVRGEDLITIADGDRVCPGCAAGLSRCDSCATHARADTLARTIEDTLLCGECLTGWQRCGECDVYTRVLRGVVGTDIEVCAECASGYESCDDCDSLAQELYSVDSGNRVCERCADQDYHECCDCFTLVPVDTTYCDNCADTYSTAHHAAVHDSYYTPELRFHGNGPLFLGMELEIKTPDRSYRDAVDTAVAHVRDLAYLKEDGSISCGFELVTHPMSYEYALERFPWQLLNRLRLLGCYTDDGVGIHVHVSRAGFSSPAHAYRWLKFVYRNEESVTTLARRSSTWAQFSPQQRSSALEYAKGGQAGYGRYQAINVCPEDTFELRVFASSLHPQQVQAALAFAAASVEYTRALSAADIARRRGWEWTAFTTWVRSRPVYSPLLAEMEALACAS</sequence>
<gene>
    <name evidence="1" type="ORF">IFM12276_40040</name>
</gene>
<name>A0ABM8D118_9NOCA</name>
<evidence type="ECO:0008006" key="3">
    <source>
        <dbReference type="Google" id="ProtNLM"/>
    </source>
</evidence>